<organism evidence="2">
    <name type="scientific">hydrothermal vent metagenome</name>
    <dbReference type="NCBI Taxonomy" id="652676"/>
    <lineage>
        <taxon>unclassified sequences</taxon>
        <taxon>metagenomes</taxon>
        <taxon>ecological metagenomes</taxon>
    </lineage>
</organism>
<proteinExistence type="predicted"/>
<reference evidence="2" key="1">
    <citation type="submission" date="2018-06" db="EMBL/GenBank/DDBJ databases">
        <authorList>
            <person name="Zhirakovskaya E."/>
        </authorList>
    </citation>
    <scope>NUCLEOTIDE SEQUENCE</scope>
</reference>
<name>A0A3B0TJ54_9ZZZZ</name>
<dbReference type="InterPro" id="IPR025242">
    <property type="entry name" value="DUF4193"/>
</dbReference>
<evidence type="ECO:0000256" key="1">
    <source>
        <dbReference type="SAM" id="MobiDB-lite"/>
    </source>
</evidence>
<gene>
    <name evidence="2" type="ORF">MNBD_ACTINO01-2619</name>
</gene>
<protein>
    <recommendedName>
        <fullName evidence="3">DUF4193 domain-containing protein</fullName>
    </recommendedName>
</protein>
<sequence>MATEPTEELEAEVDDDATDDTDESAAEALDELEAEELEMLTDDESDETLVVDEAAEMRAIRRAEISMADESVDEAAPDEFVCQSCFLVKRMSQLAQKRKKICLDCAS</sequence>
<evidence type="ECO:0008006" key="3">
    <source>
        <dbReference type="Google" id="ProtNLM"/>
    </source>
</evidence>
<accession>A0A3B0TJ54</accession>
<dbReference type="EMBL" id="UOEI01000626">
    <property type="protein sequence ID" value="VAW08674.1"/>
    <property type="molecule type" value="Genomic_DNA"/>
</dbReference>
<dbReference type="AlphaFoldDB" id="A0A3B0TJ54"/>
<feature type="region of interest" description="Disordered" evidence="1">
    <location>
        <begin position="1"/>
        <end position="25"/>
    </location>
</feature>
<evidence type="ECO:0000313" key="2">
    <source>
        <dbReference type="EMBL" id="VAW08674.1"/>
    </source>
</evidence>
<dbReference type="Pfam" id="PF13834">
    <property type="entry name" value="DUF4193"/>
    <property type="match status" value="1"/>
</dbReference>